<proteinExistence type="predicted"/>
<evidence type="ECO:0000313" key="1">
    <source>
        <dbReference type="EMBL" id="KAH7926925.1"/>
    </source>
</evidence>
<organism evidence="1 2">
    <name type="scientific">Leucogyrophana mollusca</name>
    <dbReference type="NCBI Taxonomy" id="85980"/>
    <lineage>
        <taxon>Eukaryota</taxon>
        <taxon>Fungi</taxon>
        <taxon>Dikarya</taxon>
        <taxon>Basidiomycota</taxon>
        <taxon>Agaricomycotina</taxon>
        <taxon>Agaricomycetes</taxon>
        <taxon>Agaricomycetidae</taxon>
        <taxon>Boletales</taxon>
        <taxon>Boletales incertae sedis</taxon>
        <taxon>Leucogyrophana</taxon>
    </lineage>
</organism>
<sequence length="446" mass="48763">MSDIKFRVAICGGGVGGLTLALTLSKYPDIVVDVYESTANYSDIGAGVGIWPRAFKVLRKLGHDVERDLLRAAGHKWTEEFVPAINYRKSDQPKGEQIFQLMTKGDLMRFHRSDFHHVLLSHISPSCKVHYGKRLVTYTQPLPSSRGNSPVTLSFTDGSTATCDILVGADGVRSSVRACMMREMAAGSSEARAKAILSCIEPVWSGATAYRTLICAEKLRARDPNHRALKEPTQFFLVYPISLGKYINFAGFALRPELVRTAYQDDADATRPAFNGSWVAELSAAQVAQPFEGFEEETKPLLECVDRGTLWGVHTVKHLPAHNFGRVAILGDAAHAMMPFQGSGAGQGIEDAYLLATVLGHKSTTLATVTHALSVYDKVRRPFSAGVAERSRRNGQLCALQEDVGLKELGEVITKNWEWAWLSELDGAVEEATQMLEGGGTARPLL</sequence>
<comment type="caution">
    <text evidence="1">The sequence shown here is derived from an EMBL/GenBank/DDBJ whole genome shotgun (WGS) entry which is preliminary data.</text>
</comment>
<name>A0ACB8BLZ7_9AGAM</name>
<gene>
    <name evidence="1" type="ORF">BV22DRAFT_1104016</name>
</gene>
<keyword evidence="2" id="KW-1185">Reference proteome</keyword>
<protein>
    <submittedName>
        <fullName evidence="1">Salicylate hydroxylase</fullName>
    </submittedName>
</protein>
<reference evidence="1" key="1">
    <citation type="journal article" date="2021" name="New Phytol.">
        <title>Evolutionary innovations through gain and loss of genes in the ectomycorrhizal Boletales.</title>
        <authorList>
            <person name="Wu G."/>
            <person name="Miyauchi S."/>
            <person name="Morin E."/>
            <person name="Kuo A."/>
            <person name="Drula E."/>
            <person name="Varga T."/>
            <person name="Kohler A."/>
            <person name="Feng B."/>
            <person name="Cao Y."/>
            <person name="Lipzen A."/>
            <person name="Daum C."/>
            <person name="Hundley H."/>
            <person name="Pangilinan J."/>
            <person name="Johnson J."/>
            <person name="Barry K."/>
            <person name="LaButti K."/>
            <person name="Ng V."/>
            <person name="Ahrendt S."/>
            <person name="Min B."/>
            <person name="Choi I.G."/>
            <person name="Park H."/>
            <person name="Plett J.M."/>
            <person name="Magnuson J."/>
            <person name="Spatafora J.W."/>
            <person name="Nagy L.G."/>
            <person name="Henrissat B."/>
            <person name="Grigoriev I.V."/>
            <person name="Yang Z.L."/>
            <person name="Xu J."/>
            <person name="Martin F.M."/>
        </authorList>
    </citation>
    <scope>NUCLEOTIDE SEQUENCE</scope>
    <source>
        <strain evidence="1">KUC20120723A-06</strain>
    </source>
</reference>
<dbReference type="Proteomes" id="UP000790709">
    <property type="component" value="Unassembled WGS sequence"/>
</dbReference>
<evidence type="ECO:0000313" key="2">
    <source>
        <dbReference type="Proteomes" id="UP000790709"/>
    </source>
</evidence>
<accession>A0ACB8BLZ7</accession>
<dbReference type="EMBL" id="MU266375">
    <property type="protein sequence ID" value="KAH7926925.1"/>
    <property type="molecule type" value="Genomic_DNA"/>
</dbReference>